<comment type="caution">
    <text evidence="1">The sequence shown here is derived from an EMBL/GenBank/DDBJ whole genome shotgun (WGS) entry which is preliminary data.</text>
</comment>
<dbReference type="EMBL" id="BMAU01021103">
    <property type="protein sequence ID" value="GFX90660.1"/>
    <property type="molecule type" value="Genomic_DNA"/>
</dbReference>
<proteinExistence type="predicted"/>
<keyword evidence="2" id="KW-1185">Reference proteome</keyword>
<dbReference type="Proteomes" id="UP000887159">
    <property type="component" value="Unassembled WGS sequence"/>
</dbReference>
<evidence type="ECO:0000313" key="1">
    <source>
        <dbReference type="EMBL" id="GFX90660.1"/>
    </source>
</evidence>
<sequence length="80" mass="8973">MVANSARTAHVKSGLLTWRVTLNVGIVAILREKTDFFPEEDTTKSYSGVEPIRLQAEGPSHHTGWATVKSMPQRLREVIR</sequence>
<accession>A0A8X6RHP3</accession>
<evidence type="ECO:0000313" key="2">
    <source>
        <dbReference type="Proteomes" id="UP000887159"/>
    </source>
</evidence>
<organism evidence="1 2">
    <name type="scientific">Trichonephila clavipes</name>
    <name type="common">Golden silk orbweaver</name>
    <name type="synonym">Nephila clavipes</name>
    <dbReference type="NCBI Taxonomy" id="2585209"/>
    <lineage>
        <taxon>Eukaryota</taxon>
        <taxon>Metazoa</taxon>
        <taxon>Ecdysozoa</taxon>
        <taxon>Arthropoda</taxon>
        <taxon>Chelicerata</taxon>
        <taxon>Arachnida</taxon>
        <taxon>Araneae</taxon>
        <taxon>Araneomorphae</taxon>
        <taxon>Entelegynae</taxon>
        <taxon>Araneoidea</taxon>
        <taxon>Nephilidae</taxon>
        <taxon>Trichonephila</taxon>
    </lineage>
</organism>
<gene>
    <name evidence="1" type="ORF">TNCV_3194781</name>
</gene>
<protein>
    <submittedName>
        <fullName evidence="1">Uncharacterized protein</fullName>
    </submittedName>
</protein>
<reference evidence="1" key="1">
    <citation type="submission" date="2020-08" db="EMBL/GenBank/DDBJ databases">
        <title>Multicomponent nature underlies the extraordinary mechanical properties of spider dragline silk.</title>
        <authorList>
            <person name="Kono N."/>
            <person name="Nakamura H."/>
            <person name="Mori M."/>
            <person name="Yoshida Y."/>
            <person name="Ohtoshi R."/>
            <person name="Malay A.D."/>
            <person name="Moran D.A.P."/>
            <person name="Tomita M."/>
            <person name="Numata K."/>
            <person name="Arakawa K."/>
        </authorList>
    </citation>
    <scope>NUCLEOTIDE SEQUENCE</scope>
</reference>
<name>A0A8X6RHP3_TRICX</name>
<dbReference type="AlphaFoldDB" id="A0A8X6RHP3"/>